<dbReference type="Proteomes" id="UP000005240">
    <property type="component" value="Unassembled WGS sequence"/>
</dbReference>
<gene>
    <name evidence="1" type="ORF">PTTG_06539</name>
</gene>
<protein>
    <submittedName>
        <fullName evidence="1 2">Uncharacterized protein</fullName>
    </submittedName>
</protein>
<evidence type="ECO:0000313" key="2">
    <source>
        <dbReference type="EnsemblFungi" id="PTTG_06539-t43_1-p1"/>
    </source>
</evidence>
<evidence type="ECO:0000313" key="3">
    <source>
        <dbReference type="Proteomes" id="UP000005240"/>
    </source>
</evidence>
<proteinExistence type="predicted"/>
<organism evidence="1">
    <name type="scientific">Puccinia triticina (isolate 1-1 / race 1 (BBBD))</name>
    <name type="common">Brown leaf rust fungus</name>
    <dbReference type="NCBI Taxonomy" id="630390"/>
    <lineage>
        <taxon>Eukaryota</taxon>
        <taxon>Fungi</taxon>
        <taxon>Dikarya</taxon>
        <taxon>Basidiomycota</taxon>
        <taxon>Pucciniomycotina</taxon>
        <taxon>Pucciniomycetes</taxon>
        <taxon>Pucciniales</taxon>
        <taxon>Pucciniaceae</taxon>
        <taxon>Puccinia</taxon>
    </lineage>
</organism>
<dbReference type="EMBL" id="ADAS02001627">
    <property type="protein sequence ID" value="OAV86124.1"/>
    <property type="molecule type" value="Genomic_DNA"/>
</dbReference>
<dbReference type="AlphaFoldDB" id="A0A180G0J5"/>
<dbReference type="EnsemblFungi" id="PTTG_06539-t43_1">
    <property type="protein sequence ID" value="PTTG_06539-t43_1-p1"/>
    <property type="gene ID" value="PTTG_06539"/>
</dbReference>
<reference evidence="1" key="1">
    <citation type="submission" date="2009-11" db="EMBL/GenBank/DDBJ databases">
        <authorList>
            <consortium name="The Broad Institute Genome Sequencing Platform"/>
            <person name="Ward D."/>
            <person name="Feldgarden M."/>
            <person name="Earl A."/>
            <person name="Young S.K."/>
            <person name="Zeng Q."/>
            <person name="Koehrsen M."/>
            <person name="Alvarado L."/>
            <person name="Berlin A."/>
            <person name="Bochicchio J."/>
            <person name="Borenstein D."/>
            <person name="Chapman S.B."/>
            <person name="Chen Z."/>
            <person name="Engels R."/>
            <person name="Freedman E."/>
            <person name="Gellesch M."/>
            <person name="Goldberg J."/>
            <person name="Griggs A."/>
            <person name="Gujja S."/>
            <person name="Heilman E."/>
            <person name="Heiman D."/>
            <person name="Hepburn T."/>
            <person name="Howarth C."/>
            <person name="Jen D."/>
            <person name="Larson L."/>
            <person name="Lewis B."/>
            <person name="Mehta T."/>
            <person name="Park D."/>
            <person name="Pearson M."/>
            <person name="Roberts A."/>
            <person name="Saif S."/>
            <person name="Shea T."/>
            <person name="Shenoy N."/>
            <person name="Sisk P."/>
            <person name="Stolte C."/>
            <person name="Sykes S."/>
            <person name="Thomson T."/>
            <person name="Walk T."/>
            <person name="White J."/>
            <person name="Yandava C."/>
            <person name="Izard J."/>
            <person name="Baranova O.V."/>
            <person name="Blanton J.M."/>
            <person name="Tanner A.C."/>
            <person name="Dewhirst F.E."/>
            <person name="Haas B."/>
            <person name="Nusbaum C."/>
            <person name="Birren B."/>
        </authorList>
    </citation>
    <scope>NUCLEOTIDE SEQUENCE [LARGE SCALE GENOMIC DNA]</scope>
    <source>
        <strain evidence="1">1-1 BBBD Race 1</strain>
    </source>
</reference>
<reference evidence="2" key="4">
    <citation type="submission" date="2025-05" db="UniProtKB">
        <authorList>
            <consortium name="EnsemblFungi"/>
        </authorList>
    </citation>
    <scope>IDENTIFICATION</scope>
    <source>
        <strain evidence="2">isolate 1-1 / race 1 (BBBD)</strain>
    </source>
</reference>
<name>A0A180G0J5_PUCT1</name>
<reference evidence="2 3" key="3">
    <citation type="journal article" date="2017" name="G3 (Bethesda)">
        <title>Comparative analysis highlights variable genome content of wheat rusts and divergence of the mating loci.</title>
        <authorList>
            <person name="Cuomo C.A."/>
            <person name="Bakkeren G."/>
            <person name="Khalil H.B."/>
            <person name="Panwar V."/>
            <person name="Joly D."/>
            <person name="Linning R."/>
            <person name="Sakthikumar S."/>
            <person name="Song X."/>
            <person name="Adiconis X."/>
            <person name="Fan L."/>
            <person name="Goldberg J.M."/>
            <person name="Levin J.Z."/>
            <person name="Young S."/>
            <person name="Zeng Q."/>
            <person name="Anikster Y."/>
            <person name="Bruce M."/>
            <person name="Wang M."/>
            <person name="Yin C."/>
            <person name="McCallum B."/>
            <person name="Szabo L.J."/>
            <person name="Hulbert S."/>
            <person name="Chen X."/>
            <person name="Fellers J.P."/>
        </authorList>
    </citation>
    <scope>NUCLEOTIDE SEQUENCE</scope>
    <source>
        <strain evidence="3">Isolate 1-1 / race 1 (BBBD)</strain>
        <strain evidence="2">isolate 1-1 / race 1 (BBBD)</strain>
    </source>
</reference>
<evidence type="ECO:0000313" key="1">
    <source>
        <dbReference type="EMBL" id="OAV86124.1"/>
    </source>
</evidence>
<keyword evidence="3" id="KW-1185">Reference proteome</keyword>
<dbReference type="VEuPathDB" id="FungiDB:PTTG_06539"/>
<accession>A0A180G0J5</accession>
<reference evidence="1" key="2">
    <citation type="submission" date="2016-05" db="EMBL/GenBank/DDBJ databases">
        <title>Comparative analysis highlights variable genome content of wheat rusts and divergence of the mating loci.</title>
        <authorList>
            <person name="Cuomo C.A."/>
            <person name="Bakkeren G."/>
            <person name="Szabo L."/>
            <person name="Khalil H."/>
            <person name="Joly D."/>
            <person name="Goldberg J."/>
            <person name="Young S."/>
            <person name="Zeng Q."/>
            <person name="Fellers J."/>
        </authorList>
    </citation>
    <scope>NUCLEOTIDE SEQUENCE [LARGE SCALE GENOMIC DNA]</scope>
    <source>
        <strain evidence="1">1-1 BBBD Race 1</strain>
    </source>
</reference>
<sequence length="185" mass="19998">MECHDFCTASRTIRPSFLQNTICRRDRAPPPPLLVRPPLSCTGPICTDRPRPSSLHLSPDHILLSLAGPTPQLCAIPWSALSVPGPSARLADQAWLVDKAVSLRSITHDPALDLYVLVASDGRAYVAQMMAARSPPGWAGRCFHDPEARPGRRPATGACALNFRFGLVALAVQGYVFPMHSVVLS</sequence>
<dbReference type="STRING" id="630390.A0A180G0J5"/>